<feature type="compositionally biased region" description="Polar residues" evidence="1">
    <location>
        <begin position="1"/>
        <end position="12"/>
    </location>
</feature>
<dbReference type="EMBL" id="RIBZ01000800">
    <property type="protein sequence ID" value="RNF89434.1"/>
    <property type="molecule type" value="Genomic_DNA"/>
</dbReference>
<reference evidence="2 3" key="1">
    <citation type="submission" date="2018-11" db="EMBL/GenBank/DDBJ databases">
        <title>The Potential of Streptomyces as Biocontrol Agents against the Tomato grey mould, Botrytis cinerea (Gray mold) Frontiers in Microbiology.</title>
        <authorList>
            <person name="Li D."/>
        </authorList>
    </citation>
    <scope>NUCLEOTIDE SEQUENCE [LARGE SCALE GENOMIC DNA]</scope>
    <source>
        <strain evidence="2 3">NEAU-LD23</strain>
    </source>
</reference>
<proteinExistence type="predicted"/>
<dbReference type="Proteomes" id="UP000275401">
    <property type="component" value="Unassembled WGS sequence"/>
</dbReference>
<sequence length="64" mass="6932">MTPEATTFRTSQAPPTSPASTASPASRIADLAPRDTRSHVCRVLRPLHGKRAAMSERRHGNIPL</sequence>
<name>A0A3M8TD56_9ACTN</name>
<gene>
    <name evidence="2" type="ORF">EEJ42_41005</name>
</gene>
<protein>
    <submittedName>
        <fullName evidence="2">Uncharacterized protein</fullName>
    </submittedName>
</protein>
<evidence type="ECO:0000256" key="1">
    <source>
        <dbReference type="SAM" id="MobiDB-lite"/>
    </source>
</evidence>
<organism evidence="2 3">
    <name type="scientific">Streptomyces botrytidirepellens</name>
    <dbReference type="NCBI Taxonomy" id="2486417"/>
    <lineage>
        <taxon>Bacteria</taxon>
        <taxon>Bacillati</taxon>
        <taxon>Actinomycetota</taxon>
        <taxon>Actinomycetes</taxon>
        <taxon>Kitasatosporales</taxon>
        <taxon>Streptomycetaceae</taxon>
        <taxon>Streptomyces</taxon>
    </lineage>
</organism>
<evidence type="ECO:0000313" key="3">
    <source>
        <dbReference type="Proteomes" id="UP000275401"/>
    </source>
</evidence>
<keyword evidence="3" id="KW-1185">Reference proteome</keyword>
<accession>A0A3M8TD56</accession>
<feature type="region of interest" description="Disordered" evidence="1">
    <location>
        <begin position="1"/>
        <end position="36"/>
    </location>
</feature>
<dbReference type="AlphaFoldDB" id="A0A3M8TD56"/>
<comment type="caution">
    <text evidence="2">The sequence shown here is derived from an EMBL/GenBank/DDBJ whole genome shotgun (WGS) entry which is preliminary data.</text>
</comment>
<evidence type="ECO:0000313" key="2">
    <source>
        <dbReference type="EMBL" id="RNF89434.1"/>
    </source>
</evidence>